<evidence type="ECO:0008006" key="3">
    <source>
        <dbReference type="Google" id="ProtNLM"/>
    </source>
</evidence>
<evidence type="ECO:0000313" key="2">
    <source>
        <dbReference type="Proteomes" id="UP000321250"/>
    </source>
</evidence>
<dbReference type="EMBL" id="VOQR01000001">
    <property type="protein sequence ID" value="TXC71004.1"/>
    <property type="molecule type" value="Genomic_DNA"/>
</dbReference>
<dbReference type="RefSeq" id="WP_147081855.1">
    <property type="nucleotide sequence ID" value="NZ_VOQR01000001.1"/>
</dbReference>
<accession>A0A5C6UEQ7</accession>
<organism evidence="1 2">
    <name type="scientific">Sphingomonas ginsenosidivorax</name>
    <dbReference type="NCBI Taxonomy" id="862135"/>
    <lineage>
        <taxon>Bacteria</taxon>
        <taxon>Pseudomonadati</taxon>
        <taxon>Pseudomonadota</taxon>
        <taxon>Alphaproteobacteria</taxon>
        <taxon>Sphingomonadales</taxon>
        <taxon>Sphingomonadaceae</taxon>
        <taxon>Sphingomonas</taxon>
    </lineage>
</organism>
<dbReference type="AlphaFoldDB" id="A0A5C6UEQ7"/>
<proteinExistence type="predicted"/>
<evidence type="ECO:0000313" key="1">
    <source>
        <dbReference type="EMBL" id="TXC71004.1"/>
    </source>
</evidence>
<dbReference type="InterPro" id="IPR022050">
    <property type="entry name" value="T_hemolysin"/>
</dbReference>
<gene>
    <name evidence="1" type="ORF">FSB78_08610</name>
</gene>
<protein>
    <recommendedName>
        <fullName evidence="3">Thermostable hemolysin</fullName>
    </recommendedName>
</protein>
<keyword evidence="2" id="KW-1185">Reference proteome</keyword>
<dbReference type="Proteomes" id="UP000321250">
    <property type="component" value="Unassembled WGS sequence"/>
</dbReference>
<name>A0A5C6UEQ7_9SPHN</name>
<reference evidence="1 2" key="1">
    <citation type="journal article" date="2013" name="Antonie Van Leeuwenhoek">
        <title>Sphingomonas ginsenosidivorax sp. nov., with the ability to transform ginsenosides.</title>
        <authorList>
            <person name="Jin X.F."/>
            <person name="Kim J.K."/>
            <person name="Liu Q.M."/>
            <person name="Kang M.S."/>
            <person name="He D."/>
            <person name="Jin F.X."/>
            <person name="Kim S.C."/>
            <person name="Im W.T."/>
        </authorList>
    </citation>
    <scope>NUCLEOTIDE SEQUENCE [LARGE SCALE GENOMIC DNA]</scope>
    <source>
        <strain evidence="1 2">KHI67</strain>
    </source>
</reference>
<dbReference type="Pfam" id="PF12261">
    <property type="entry name" value="T_hemolysin"/>
    <property type="match status" value="1"/>
</dbReference>
<comment type="caution">
    <text evidence="1">The sequence shown here is derived from an EMBL/GenBank/DDBJ whole genome shotgun (WGS) entry which is preliminary data.</text>
</comment>
<sequence length="183" mass="19889">MRDDEIKRFVGPRFQAAFGADADLGYPSWHARTQGDDGASKVAALGYRSAADAPLLLEAYLDTPIEQAVSDRLGRRFDRAEIVEIGCLASNSPVALIHLWQEIATALDARHRVVAATVTATVRRLLDRVGVPLLEIGRADAGRLADGARWGRYYDDDPRVCIGVIADGAASLDRYVARRTEAA</sequence>
<dbReference type="OrthoDB" id="7432757at2"/>